<name>A0AAW1VGS2_RUBAR</name>
<comment type="similarity">
    <text evidence="1">Belongs to the protein kinase superfamily. STE Ser/Thr protein kinase family. MAP kinase kinase kinase subfamily.</text>
</comment>
<organism evidence="7 8">
    <name type="scientific">Rubus argutus</name>
    <name type="common">Southern blackberry</name>
    <dbReference type="NCBI Taxonomy" id="59490"/>
    <lineage>
        <taxon>Eukaryota</taxon>
        <taxon>Viridiplantae</taxon>
        <taxon>Streptophyta</taxon>
        <taxon>Embryophyta</taxon>
        <taxon>Tracheophyta</taxon>
        <taxon>Spermatophyta</taxon>
        <taxon>Magnoliopsida</taxon>
        <taxon>eudicotyledons</taxon>
        <taxon>Gunneridae</taxon>
        <taxon>Pentapetalae</taxon>
        <taxon>rosids</taxon>
        <taxon>fabids</taxon>
        <taxon>Rosales</taxon>
        <taxon>Rosaceae</taxon>
        <taxon>Rosoideae</taxon>
        <taxon>Rosoideae incertae sedis</taxon>
        <taxon>Rubus</taxon>
    </lineage>
</organism>
<keyword evidence="5" id="KW-0067">ATP-binding</keyword>
<keyword evidence="8" id="KW-1185">Reference proteome</keyword>
<comment type="caution">
    <text evidence="7">The sequence shown here is derived from an EMBL/GenBank/DDBJ whole genome shotgun (WGS) entry which is preliminary data.</text>
</comment>
<dbReference type="SUPFAM" id="SSF56112">
    <property type="entry name" value="Protein kinase-like (PK-like)"/>
    <property type="match status" value="1"/>
</dbReference>
<evidence type="ECO:0000259" key="6">
    <source>
        <dbReference type="PROSITE" id="PS50011"/>
    </source>
</evidence>
<dbReference type="Proteomes" id="UP001457282">
    <property type="component" value="Unassembled WGS sequence"/>
</dbReference>
<evidence type="ECO:0000256" key="4">
    <source>
        <dbReference type="ARBA" id="ARBA00022777"/>
    </source>
</evidence>
<evidence type="ECO:0000256" key="5">
    <source>
        <dbReference type="ARBA" id="ARBA00022840"/>
    </source>
</evidence>
<dbReference type="GO" id="GO:0004709">
    <property type="term" value="F:MAP kinase kinase kinase activity"/>
    <property type="evidence" value="ECO:0007669"/>
    <property type="project" value="TreeGrafter"/>
</dbReference>
<dbReference type="EMBL" id="JBEDUW010000248">
    <property type="protein sequence ID" value="KAK9902904.1"/>
    <property type="molecule type" value="Genomic_DNA"/>
</dbReference>
<dbReference type="InterPro" id="IPR000719">
    <property type="entry name" value="Prot_kinase_dom"/>
</dbReference>
<dbReference type="InterPro" id="IPR011009">
    <property type="entry name" value="Kinase-like_dom_sf"/>
</dbReference>
<feature type="domain" description="Protein kinase" evidence="6">
    <location>
        <begin position="1"/>
        <end position="139"/>
    </location>
</feature>
<keyword evidence="2" id="KW-0808">Transferase</keyword>
<proteinExistence type="inferred from homology"/>
<evidence type="ECO:0000256" key="2">
    <source>
        <dbReference type="ARBA" id="ARBA00022679"/>
    </source>
</evidence>
<dbReference type="GO" id="GO:0005737">
    <property type="term" value="C:cytoplasm"/>
    <property type="evidence" value="ECO:0007669"/>
    <property type="project" value="TreeGrafter"/>
</dbReference>
<dbReference type="Gene3D" id="1.10.510.10">
    <property type="entry name" value="Transferase(Phosphotransferase) domain 1"/>
    <property type="match status" value="1"/>
</dbReference>
<dbReference type="PANTHER" id="PTHR48016">
    <property type="entry name" value="MAP KINASE KINASE KINASE SSK2-RELATED-RELATED"/>
    <property type="match status" value="1"/>
</dbReference>
<evidence type="ECO:0000256" key="1">
    <source>
        <dbReference type="ARBA" id="ARBA00006529"/>
    </source>
</evidence>
<keyword evidence="3" id="KW-0547">Nucleotide-binding</keyword>
<evidence type="ECO:0000313" key="8">
    <source>
        <dbReference type="Proteomes" id="UP001457282"/>
    </source>
</evidence>
<dbReference type="Pfam" id="PF00069">
    <property type="entry name" value="Pkinase"/>
    <property type="match status" value="1"/>
</dbReference>
<dbReference type="AlphaFoldDB" id="A0AAW1VGS2"/>
<evidence type="ECO:0000256" key="3">
    <source>
        <dbReference type="ARBA" id="ARBA00022741"/>
    </source>
</evidence>
<dbReference type="GO" id="GO:0005524">
    <property type="term" value="F:ATP binding"/>
    <property type="evidence" value="ECO:0007669"/>
    <property type="project" value="UniProtKB-KW"/>
</dbReference>
<evidence type="ECO:0000313" key="7">
    <source>
        <dbReference type="EMBL" id="KAK9902904.1"/>
    </source>
</evidence>
<sequence>MSGLAYLHSQHIAHRSIKGANLLVDSCGVVKLADFGMAQQLSGQEGGHICVEGKSILAIIYGRHSLLASDIWSLGCTVIEVLTGRPPWSQHASVQEASFKIASGQDTPQFPETLSSEGKNFLRCCLQRNLLIGQLLPCY</sequence>
<reference evidence="7 8" key="1">
    <citation type="journal article" date="2023" name="G3 (Bethesda)">
        <title>A chromosome-length genome assembly and annotation of blackberry (Rubus argutus, cv. 'Hillquist').</title>
        <authorList>
            <person name="Bruna T."/>
            <person name="Aryal R."/>
            <person name="Dudchenko O."/>
            <person name="Sargent D.J."/>
            <person name="Mead D."/>
            <person name="Buti M."/>
            <person name="Cavallini A."/>
            <person name="Hytonen T."/>
            <person name="Andres J."/>
            <person name="Pham M."/>
            <person name="Weisz D."/>
            <person name="Mascagni F."/>
            <person name="Usai G."/>
            <person name="Natali L."/>
            <person name="Bassil N."/>
            <person name="Fernandez G.E."/>
            <person name="Lomsadze A."/>
            <person name="Armour M."/>
            <person name="Olukolu B."/>
            <person name="Poorten T."/>
            <person name="Britton C."/>
            <person name="Davik J."/>
            <person name="Ashrafi H."/>
            <person name="Aiden E.L."/>
            <person name="Borodovsky M."/>
            <person name="Worthington M."/>
        </authorList>
    </citation>
    <scope>NUCLEOTIDE SEQUENCE [LARGE SCALE GENOMIC DNA]</scope>
    <source>
        <strain evidence="7">PI 553951</strain>
    </source>
</reference>
<keyword evidence="4" id="KW-0418">Kinase</keyword>
<protein>
    <recommendedName>
        <fullName evidence="6">Protein kinase domain-containing protein</fullName>
    </recommendedName>
</protein>
<dbReference type="PROSITE" id="PS50011">
    <property type="entry name" value="PROTEIN_KINASE_DOM"/>
    <property type="match status" value="1"/>
</dbReference>
<gene>
    <name evidence="7" type="ORF">M0R45_001419</name>
</gene>
<dbReference type="InterPro" id="IPR050538">
    <property type="entry name" value="MAP_kinase_kinase_kinase"/>
</dbReference>
<accession>A0AAW1VGS2</accession>
<dbReference type="SMART" id="SM00220">
    <property type="entry name" value="S_TKc"/>
    <property type="match status" value="1"/>
</dbReference>
<dbReference type="PANTHER" id="PTHR48016:SF5">
    <property type="entry name" value="MITOGEN-ACTIVATED PROTEIN KINASE KINASE KINASE 5"/>
    <property type="match status" value="1"/>
</dbReference>